<evidence type="ECO:0000256" key="6">
    <source>
        <dbReference type="ARBA" id="ARBA00037234"/>
    </source>
</evidence>
<evidence type="ECO:0000256" key="1">
    <source>
        <dbReference type="ARBA" id="ARBA00004294"/>
    </source>
</evidence>
<evidence type="ECO:0000256" key="2">
    <source>
        <dbReference type="ARBA" id="ARBA00006717"/>
    </source>
</evidence>
<dbReference type="GO" id="GO:0005741">
    <property type="term" value="C:mitochondrial outer membrane"/>
    <property type="evidence" value="ECO:0007669"/>
    <property type="project" value="UniProtKB-SubCell"/>
</dbReference>
<dbReference type="EC" id="3.1.3.16" evidence="3"/>
<name>A0A8J2P5L9_9HEXA</name>
<sequence length="289" mass="32774">MSRFRQFLNIPKLVSIGVASAGVIAGASFQAQCYSRNQPEDSPMFVPKYAQWDRNWDKREPETLVRRSRKVSRTEKIDFTPEQINKKTAKATRHVILIRHGQYNLDGSSDKENYLTSLGEDQAMGTGKRLKELGIKFDSITSSDMTRARQTADLIFRTLGQDHLCSVNLDPMLQEGAPALPDPPLSYDQWDPNFYEFYTEGPRIEAAFRKYIHRANPEQEKDSHEIIVCHANVIRYFFCRALQFPGQAWLRMNLTHASLTVLSILPTGHVVVSSLGDAGHLPINCCTVT</sequence>
<evidence type="ECO:0000256" key="13">
    <source>
        <dbReference type="PIRSR" id="PIRSR613078-2"/>
    </source>
</evidence>
<dbReference type="Proteomes" id="UP000708208">
    <property type="component" value="Unassembled WGS sequence"/>
</dbReference>
<comment type="similarity">
    <text evidence="2">Belongs to the phosphoglycerate mutase family. BPG-dependent PGAM subfamily.</text>
</comment>
<dbReference type="GO" id="GO:0090141">
    <property type="term" value="P:positive regulation of mitochondrial fission"/>
    <property type="evidence" value="ECO:0007669"/>
    <property type="project" value="TreeGrafter"/>
</dbReference>
<comment type="catalytic activity">
    <reaction evidence="11">
        <text>O-phospho-L-seryl-[protein] + H2O = L-seryl-[protein] + phosphate</text>
        <dbReference type="Rhea" id="RHEA:20629"/>
        <dbReference type="Rhea" id="RHEA-COMP:9863"/>
        <dbReference type="Rhea" id="RHEA-COMP:11604"/>
        <dbReference type="ChEBI" id="CHEBI:15377"/>
        <dbReference type="ChEBI" id="CHEBI:29999"/>
        <dbReference type="ChEBI" id="CHEBI:43474"/>
        <dbReference type="ChEBI" id="CHEBI:83421"/>
        <dbReference type="EC" id="3.1.3.16"/>
    </reaction>
</comment>
<evidence type="ECO:0000256" key="8">
    <source>
        <dbReference type="ARBA" id="ARBA00039765"/>
    </source>
</evidence>
<keyword evidence="15" id="KW-1185">Reference proteome</keyword>
<keyword evidence="5" id="KW-0378">Hydrolase</keyword>
<gene>
    <name evidence="14" type="ORF">AFUS01_LOCUS15480</name>
</gene>
<evidence type="ECO:0000256" key="10">
    <source>
        <dbReference type="ARBA" id="ARBA00042520"/>
    </source>
</evidence>
<accession>A0A8J2P5L9</accession>
<reference evidence="14" key="1">
    <citation type="submission" date="2021-06" db="EMBL/GenBank/DDBJ databases">
        <authorList>
            <person name="Hodson N. C."/>
            <person name="Mongue J. A."/>
            <person name="Jaron S. K."/>
        </authorList>
    </citation>
    <scope>NUCLEOTIDE SEQUENCE</scope>
</reference>
<evidence type="ECO:0000256" key="12">
    <source>
        <dbReference type="ARBA" id="ARBA00048336"/>
    </source>
</evidence>
<comment type="function">
    <text evidence="6">Displays phosphatase activity for serine/threonine residues, and dephosphorylates and activates Pk92B kinase. Has apparently no phosphoglycerate mutase activity.</text>
</comment>
<feature type="binding site" evidence="13">
    <location>
        <position position="147"/>
    </location>
    <ligand>
        <name>substrate</name>
    </ligand>
</feature>
<proteinExistence type="inferred from homology"/>
<dbReference type="Pfam" id="PF00300">
    <property type="entry name" value="His_Phos_1"/>
    <property type="match status" value="1"/>
</dbReference>
<dbReference type="PANTHER" id="PTHR20935:SF0">
    <property type="entry name" value="SERINE_THREONINE-PROTEIN PHOSPHATASE PGAM5, MITOCHONDRIAL"/>
    <property type="match status" value="1"/>
</dbReference>
<evidence type="ECO:0000256" key="4">
    <source>
        <dbReference type="ARBA" id="ARBA00022787"/>
    </source>
</evidence>
<dbReference type="EMBL" id="CAJVCH010137284">
    <property type="protein sequence ID" value="CAG7726572.1"/>
    <property type="molecule type" value="Genomic_DNA"/>
</dbReference>
<keyword evidence="4" id="KW-0496">Mitochondrion</keyword>
<dbReference type="AlphaFoldDB" id="A0A8J2P5L9"/>
<comment type="subcellular location">
    <subcellularLocation>
        <location evidence="1">Mitochondrion outer membrane</location>
    </subcellularLocation>
</comment>
<evidence type="ECO:0000256" key="5">
    <source>
        <dbReference type="ARBA" id="ARBA00022801"/>
    </source>
</evidence>
<evidence type="ECO:0000256" key="7">
    <source>
        <dbReference type="ARBA" id="ARBA00038605"/>
    </source>
</evidence>
<dbReference type="InterPro" id="IPR013078">
    <property type="entry name" value="His_Pase_superF_clade-1"/>
</dbReference>
<dbReference type="CDD" id="cd07067">
    <property type="entry name" value="HP_PGM_like"/>
    <property type="match status" value="1"/>
</dbReference>
<organism evidence="14 15">
    <name type="scientific">Allacma fusca</name>
    <dbReference type="NCBI Taxonomy" id="39272"/>
    <lineage>
        <taxon>Eukaryota</taxon>
        <taxon>Metazoa</taxon>
        <taxon>Ecdysozoa</taxon>
        <taxon>Arthropoda</taxon>
        <taxon>Hexapoda</taxon>
        <taxon>Collembola</taxon>
        <taxon>Symphypleona</taxon>
        <taxon>Sminthuridae</taxon>
        <taxon>Allacma</taxon>
    </lineage>
</organism>
<keyword evidence="4" id="KW-1000">Mitochondrion outer membrane</keyword>
<evidence type="ECO:0000256" key="3">
    <source>
        <dbReference type="ARBA" id="ARBA00013081"/>
    </source>
</evidence>
<dbReference type="SMART" id="SM00855">
    <property type="entry name" value="PGAM"/>
    <property type="match status" value="1"/>
</dbReference>
<evidence type="ECO:0000313" key="14">
    <source>
        <dbReference type="EMBL" id="CAG7726572.1"/>
    </source>
</evidence>
<comment type="catalytic activity">
    <reaction evidence="12">
        <text>O-phospho-L-threonyl-[protein] + H2O = L-threonyl-[protein] + phosphate</text>
        <dbReference type="Rhea" id="RHEA:47004"/>
        <dbReference type="Rhea" id="RHEA-COMP:11060"/>
        <dbReference type="Rhea" id="RHEA-COMP:11605"/>
        <dbReference type="ChEBI" id="CHEBI:15377"/>
        <dbReference type="ChEBI" id="CHEBI:30013"/>
        <dbReference type="ChEBI" id="CHEBI:43474"/>
        <dbReference type="ChEBI" id="CHEBI:61977"/>
        <dbReference type="EC" id="3.1.3.16"/>
    </reaction>
</comment>
<comment type="subunit">
    <text evidence="7">Interacts with Pk92B/ASK1.</text>
</comment>
<evidence type="ECO:0000256" key="11">
    <source>
        <dbReference type="ARBA" id="ARBA00047761"/>
    </source>
</evidence>
<keyword evidence="4" id="KW-0472">Membrane</keyword>
<dbReference type="PANTHER" id="PTHR20935">
    <property type="entry name" value="PHOSPHOGLYCERATE MUTASE-RELATED"/>
    <property type="match status" value="1"/>
</dbReference>
<dbReference type="InterPro" id="IPR051021">
    <property type="entry name" value="Mito_Ser/Thr_phosphatase"/>
</dbReference>
<evidence type="ECO:0000313" key="15">
    <source>
        <dbReference type="Proteomes" id="UP000708208"/>
    </source>
</evidence>
<dbReference type="OrthoDB" id="2118094at2759"/>
<protein>
    <recommendedName>
        <fullName evidence="8">Serine/threonine-protein phosphatase PGAM5, mitochondrial</fullName>
        <ecNumber evidence="3">3.1.3.16</ecNumber>
    </recommendedName>
    <alternativeName>
        <fullName evidence="10">Phosphoglycerate mutase family member 5 homolog</fullName>
    </alternativeName>
    <alternativeName>
        <fullName evidence="9">Serine/threonine-protein phosphatase Pgam5, mitochondrial</fullName>
    </alternativeName>
</protein>
<comment type="caution">
    <text evidence="14">The sequence shown here is derived from an EMBL/GenBank/DDBJ whole genome shotgun (WGS) entry which is preliminary data.</text>
</comment>
<dbReference type="GO" id="GO:0004722">
    <property type="term" value="F:protein serine/threonine phosphatase activity"/>
    <property type="evidence" value="ECO:0007669"/>
    <property type="project" value="UniProtKB-EC"/>
</dbReference>
<evidence type="ECO:0000256" key="9">
    <source>
        <dbReference type="ARBA" id="ARBA00040722"/>
    </source>
</evidence>